<dbReference type="EMBL" id="JH159157">
    <property type="protein sequence ID" value="EGZ12268.1"/>
    <property type="molecule type" value="Genomic_DNA"/>
</dbReference>
<dbReference type="GO" id="GO:0016020">
    <property type="term" value="C:membrane"/>
    <property type="evidence" value="ECO:0007669"/>
    <property type="project" value="UniProtKB-SubCell"/>
</dbReference>
<dbReference type="PANTHER" id="PTHR21229">
    <property type="entry name" value="LUNG SEVEN TRANSMEMBRANE RECEPTOR"/>
    <property type="match status" value="1"/>
</dbReference>
<feature type="transmembrane region" description="Helical" evidence="7">
    <location>
        <begin position="196"/>
        <end position="214"/>
    </location>
</feature>
<dbReference type="AlphaFoldDB" id="G4ZVM9"/>
<evidence type="ECO:0000313" key="10">
    <source>
        <dbReference type="Proteomes" id="UP000002640"/>
    </source>
</evidence>
<dbReference type="RefSeq" id="XP_009532601.1">
    <property type="nucleotide sequence ID" value="XM_009534306.1"/>
</dbReference>
<feature type="compositionally biased region" description="Low complexity" evidence="6">
    <location>
        <begin position="484"/>
        <end position="496"/>
    </location>
</feature>
<dbReference type="OMA" id="AYDETMA"/>
<feature type="transmembrane region" description="Helical" evidence="7">
    <location>
        <begin position="386"/>
        <end position="407"/>
    </location>
</feature>
<dbReference type="InParanoid" id="G4ZVM9"/>
<evidence type="ECO:0000256" key="1">
    <source>
        <dbReference type="ARBA" id="ARBA00004141"/>
    </source>
</evidence>
<evidence type="ECO:0000256" key="2">
    <source>
        <dbReference type="ARBA" id="ARBA00022692"/>
    </source>
</evidence>
<evidence type="ECO:0000259" key="8">
    <source>
        <dbReference type="Pfam" id="PF06814"/>
    </source>
</evidence>
<gene>
    <name evidence="9" type="ORF">PHYSODRAFT_303971</name>
</gene>
<dbReference type="InterPro" id="IPR009637">
    <property type="entry name" value="GPR107/GPR108-like"/>
</dbReference>
<keyword evidence="4 7" id="KW-1133">Transmembrane helix</keyword>
<feature type="transmembrane region" description="Helical" evidence="7">
    <location>
        <begin position="335"/>
        <end position="354"/>
    </location>
</feature>
<feature type="domain" description="GOST seven transmembrane" evidence="8">
    <location>
        <begin position="196"/>
        <end position="443"/>
    </location>
</feature>
<protein>
    <recommendedName>
        <fullName evidence="8">GOST seven transmembrane domain-containing protein</fullName>
    </recommendedName>
</protein>
<dbReference type="KEGG" id="psoj:PHYSODRAFT_303971"/>
<dbReference type="GeneID" id="20642353"/>
<comment type="subcellular location">
    <subcellularLocation>
        <location evidence="1">Membrane</location>
        <topology evidence="1">Multi-pass membrane protein</topology>
    </subcellularLocation>
</comment>
<keyword evidence="3" id="KW-0732">Signal</keyword>
<evidence type="ECO:0000256" key="3">
    <source>
        <dbReference type="ARBA" id="ARBA00022729"/>
    </source>
</evidence>
<evidence type="ECO:0000256" key="6">
    <source>
        <dbReference type="SAM" id="MobiDB-lite"/>
    </source>
</evidence>
<evidence type="ECO:0000313" key="9">
    <source>
        <dbReference type="EMBL" id="EGZ12268.1"/>
    </source>
</evidence>
<feature type="transmembrane region" description="Helical" evidence="7">
    <location>
        <begin position="413"/>
        <end position="439"/>
    </location>
</feature>
<evidence type="ECO:0000256" key="7">
    <source>
        <dbReference type="SAM" id="Phobius"/>
    </source>
</evidence>
<keyword evidence="2 7" id="KW-0812">Transmembrane</keyword>
<dbReference type="InterPro" id="IPR053937">
    <property type="entry name" value="GOST_TM"/>
</dbReference>
<dbReference type="Pfam" id="PF06814">
    <property type="entry name" value="GOST_TM"/>
    <property type="match status" value="1"/>
</dbReference>
<proteinExistence type="predicted"/>
<feature type="region of interest" description="Disordered" evidence="6">
    <location>
        <begin position="454"/>
        <end position="502"/>
    </location>
</feature>
<keyword evidence="10" id="KW-1185">Reference proteome</keyword>
<evidence type="ECO:0000256" key="4">
    <source>
        <dbReference type="ARBA" id="ARBA00022989"/>
    </source>
</evidence>
<feature type="transmembrane region" description="Helical" evidence="7">
    <location>
        <begin position="299"/>
        <end position="315"/>
    </location>
</feature>
<sequence length="519" mass="57809">MATFAKSIIFLRGMRHWVLAVVCFAALWWGGDGIETAFDLRFEYEDPESLLAGQTTVGGPRLRWNTQSVIAGFGMERGARVELQVTELHVAGANNETEVPVVFTLYDNDQWRAYAVLKLREVHIRSNYVLCHYPAAMRFTVPPPDPLAARPWSVSFHVRKPSQYTLQAQGRASMVNLGYDGKLSEHLGIQELGLRALYKVLFGVYLAAMVLWILECYVRRRTVPKICYVFQAALQAKALSVALKLAFYSARSSHGKINTTLDIAQDVGESATSAALLGVSVLGSLGWSITRARLSRREALSLLLLAVIYLVVSVNKATCRPTDAPQCRGFVLSEYALQSMMMLGVIVALNFTIAQLKLAVNYERWNCFVTPLTYMKLEQFQYGRRFRFVFLGYLLMPTFLLLLNLLVVTPPGFWRYVWVNTLLAEVTTLVIVINIGLVVRPVDTYIYTRIARSTAPDTPNRDSPDPIEPPPLETPQRDAVRPQTTDAASTGAAAPAPIEYPSVNTDAMMSGLAAIESNR</sequence>
<name>G4ZVM9_PHYSP</name>
<reference evidence="9 10" key="1">
    <citation type="journal article" date="2006" name="Science">
        <title>Phytophthora genome sequences uncover evolutionary origins and mechanisms of pathogenesis.</title>
        <authorList>
            <person name="Tyler B.M."/>
            <person name="Tripathy S."/>
            <person name="Zhang X."/>
            <person name="Dehal P."/>
            <person name="Jiang R.H."/>
            <person name="Aerts A."/>
            <person name="Arredondo F.D."/>
            <person name="Baxter L."/>
            <person name="Bensasson D."/>
            <person name="Beynon J.L."/>
            <person name="Chapman J."/>
            <person name="Damasceno C.M."/>
            <person name="Dorrance A.E."/>
            <person name="Dou D."/>
            <person name="Dickerman A.W."/>
            <person name="Dubchak I.L."/>
            <person name="Garbelotto M."/>
            <person name="Gijzen M."/>
            <person name="Gordon S.G."/>
            <person name="Govers F."/>
            <person name="Grunwald N.J."/>
            <person name="Huang W."/>
            <person name="Ivors K.L."/>
            <person name="Jones R.W."/>
            <person name="Kamoun S."/>
            <person name="Krampis K."/>
            <person name="Lamour K.H."/>
            <person name="Lee M.K."/>
            <person name="McDonald W.H."/>
            <person name="Medina M."/>
            <person name="Meijer H.J."/>
            <person name="Nordberg E.K."/>
            <person name="Maclean D.J."/>
            <person name="Ospina-Giraldo M.D."/>
            <person name="Morris P.F."/>
            <person name="Phuntumart V."/>
            <person name="Putnam N.H."/>
            <person name="Rash S."/>
            <person name="Rose J.K."/>
            <person name="Sakihama Y."/>
            <person name="Salamov A.A."/>
            <person name="Savidor A."/>
            <person name="Scheuring C.F."/>
            <person name="Smith B.M."/>
            <person name="Sobral B.W."/>
            <person name="Terry A."/>
            <person name="Torto-Alalibo T.A."/>
            <person name="Win J."/>
            <person name="Xu Z."/>
            <person name="Zhang H."/>
            <person name="Grigoriev I.V."/>
            <person name="Rokhsar D.S."/>
            <person name="Boore J.L."/>
        </authorList>
    </citation>
    <scope>NUCLEOTIDE SEQUENCE [LARGE SCALE GENOMIC DNA]</scope>
    <source>
        <strain evidence="9 10">P6497</strain>
    </source>
</reference>
<dbReference type="GO" id="GO:0005794">
    <property type="term" value="C:Golgi apparatus"/>
    <property type="evidence" value="ECO:0007669"/>
    <property type="project" value="TreeGrafter"/>
</dbReference>
<keyword evidence="5 7" id="KW-0472">Membrane</keyword>
<dbReference type="Proteomes" id="UP000002640">
    <property type="component" value="Unassembled WGS sequence"/>
</dbReference>
<organism evidence="9 10">
    <name type="scientific">Phytophthora sojae (strain P6497)</name>
    <name type="common">Soybean stem and root rot agent</name>
    <name type="synonym">Phytophthora megasperma f. sp. glycines</name>
    <dbReference type="NCBI Taxonomy" id="1094619"/>
    <lineage>
        <taxon>Eukaryota</taxon>
        <taxon>Sar</taxon>
        <taxon>Stramenopiles</taxon>
        <taxon>Oomycota</taxon>
        <taxon>Peronosporomycetes</taxon>
        <taxon>Peronosporales</taxon>
        <taxon>Peronosporaceae</taxon>
        <taxon>Phytophthora</taxon>
    </lineage>
</organism>
<evidence type="ECO:0000256" key="5">
    <source>
        <dbReference type="ARBA" id="ARBA00023136"/>
    </source>
</evidence>
<accession>G4ZVM9</accession>